<dbReference type="SUPFAM" id="SSF47986">
    <property type="entry name" value="DEATH domain"/>
    <property type="match status" value="1"/>
</dbReference>
<dbReference type="InterPro" id="IPR011029">
    <property type="entry name" value="DEATH-like_dom_sf"/>
</dbReference>
<dbReference type="Proteomes" id="UP000749559">
    <property type="component" value="Unassembled WGS sequence"/>
</dbReference>
<gene>
    <name evidence="1" type="ORF">OFUS_LOCUS18157</name>
</gene>
<dbReference type="GO" id="GO:0043161">
    <property type="term" value="P:proteasome-mediated ubiquitin-dependent protein catabolic process"/>
    <property type="evidence" value="ECO:0007669"/>
    <property type="project" value="TreeGrafter"/>
</dbReference>
<accession>A0A8J1UJ91</accession>
<dbReference type="SMART" id="SM00114">
    <property type="entry name" value="CARD"/>
    <property type="match status" value="1"/>
</dbReference>
<dbReference type="AlphaFoldDB" id="A0A8J1UJ91"/>
<dbReference type="PANTHER" id="PTHR24104:SF50">
    <property type="entry name" value="SMP-30_GLUCONOLACTONASE_LRE-LIKE REGION DOMAIN-CONTAINING PROTEIN"/>
    <property type="match status" value="1"/>
</dbReference>
<dbReference type="GO" id="GO:0061630">
    <property type="term" value="F:ubiquitin protein ligase activity"/>
    <property type="evidence" value="ECO:0007669"/>
    <property type="project" value="TreeGrafter"/>
</dbReference>
<dbReference type="Gene3D" id="1.10.533.10">
    <property type="entry name" value="Death Domain, Fas"/>
    <property type="match status" value="1"/>
</dbReference>
<dbReference type="EMBL" id="CAIIXF020000008">
    <property type="protein sequence ID" value="CAH1793291.1"/>
    <property type="molecule type" value="Genomic_DNA"/>
</dbReference>
<organism evidence="1 2">
    <name type="scientific">Owenia fusiformis</name>
    <name type="common">Polychaete worm</name>
    <dbReference type="NCBI Taxonomy" id="6347"/>
    <lineage>
        <taxon>Eukaryota</taxon>
        <taxon>Metazoa</taxon>
        <taxon>Spiralia</taxon>
        <taxon>Lophotrochozoa</taxon>
        <taxon>Annelida</taxon>
        <taxon>Polychaeta</taxon>
        <taxon>Sedentaria</taxon>
        <taxon>Canalipalpata</taxon>
        <taxon>Sabellida</taxon>
        <taxon>Oweniida</taxon>
        <taxon>Oweniidae</taxon>
        <taxon>Owenia</taxon>
    </lineage>
</organism>
<dbReference type="GO" id="GO:0042981">
    <property type="term" value="P:regulation of apoptotic process"/>
    <property type="evidence" value="ECO:0007669"/>
    <property type="project" value="InterPro"/>
</dbReference>
<dbReference type="OrthoDB" id="10039644at2759"/>
<dbReference type="GO" id="GO:0000209">
    <property type="term" value="P:protein polyubiquitination"/>
    <property type="evidence" value="ECO:0007669"/>
    <property type="project" value="TreeGrafter"/>
</dbReference>
<dbReference type="InterPro" id="IPR050952">
    <property type="entry name" value="TRIM-NHL_E3_ligases"/>
</dbReference>
<dbReference type="Pfam" id="PF00619">
    <property type="entry name" value="CARD"/>
    <property type="match status" value="1"/>
</dbReference>
<keyword evidence="2" id="KW-1185">Reference proteome</keyword>
<sequence length="472" mass="53153">MAAKHSKDSPLTDVHKRTLQRCHYDIVPNLEIRDLVDVCHRDEILTSSMIEEVMAEKTASERCRIFLRKLETRSIKAFNSFIEALKEHYDFLATMIEMRLREETLVQASINLELAFDIAPVDVEALEPNELSNMQTMLKNIEALAQKLIVKYNVEKKAAKADDKDGAFNGDEQTNKLHIDQVPERTDGTQREPFTSSDRMLLDVAQIKESKSIEENVLNFTRSIIVLSNGLYVMCGADAELNVYKKSYKTLLCDNQCNVLKTLVADKALCVATYADMVAVWTGYDNDTGRVRLFDIRGEPIRDILIPTIENPMAIAFNEHQELIIANHTDKTISHFNIITRNVTNTTPSGMFKAMVSIASINHNSILIADFEDASVKIINRKGDLLAFYRGEGDYNLKYPMSVCVDSAGYIIIADYGKHNIQLLSPEANFKKIIMSESDGIKYPSAVTLNNQGDLVIGTSKSANVYVVKYMV</sequence>
<dbReference type="InterPro" id="IPR001315">
    <property type="entry name" value="CARD"/>
</dbReference>
<proteinExistence type="predicted"/>
<name>A0A8J1UJ91_OWEFU</name>
<dbReference type="PANTHER" id="PTHR24104">
    <property type="entry name" value="E3 UBIQUITIN-PROTEIN LIGASE NHLRC1-RELATED"/>
    <property type="match status" value="1"/>
</dbReference>
<dbReference type="InterPro" id="IPR001258">
    <property type="entry name" value="NHL_repeat"/>
</dbReference>
<comment type="caution">
    <text evidence="1">The sequence shown here is derived from an EMBL/GenBank/DDBJ whole genome shotgun (WGS) entry which is preliminary data.</text>
</comment>
<reference evidence="1" key="1">
    <citation type="submission" date="2022-03" db="EMBL/GenBank/DDBJ databases">
        <authorList>
            <person name="Martin C."/>
        </authorList>
    </citation>
    <scope>NUCLEOTIDE SEQUENCE</scope>
</reference>
<evidence type="ECO:0000313" key="2">
    <source>
        <dbReference type="Proteomes" id="UP000749559"/>
    </source>
</evidence>
<dbReference type="CDD" id="cd01671">
    <property type="entry name" value="CARD"/>
    <property type="match status" value="1"/>
</dbReference>
<protein>
    <submittedName>
        <fullName evidence="1">Uncharacterized protein</fullName>
    </submittedName>
</protein>
<dbReference type="PROSITE" id="PS50209">
    <property type="entry name" value="CARD"/>
    <property type="match status" value="1"/>
</dbReference>
<dbReference type="Gene3D" id="2.120.10.30">
    <property type="entry name" value="TolB, C-terminal domain"/>
    <property type="match status" value="1"/>
</dbReference>
<dbReference type="InterPro" id="IPR011042">
    <property type="entry name" value="6-blade_b-propeller_TolB-like"/>
</dbReference>
<dbReference type="SUPFAM" id="SSF101898">
    <property type="entry name" value="NHL repeat"/>
    <property type="match status" value="1"/>
</dbReference>
<dbReference type="PROSITE" id="PS51125">
    <property type="entry name" value="NHL"/>
    <property type="match status" value="1"/>
</dbReference>
<evidence type="ECO:0000313" key="1">
    <source>
        <dbReference type="EMBL" id="CAH1793291.1"/>
    </source>
</evidence>